<dbReference type="SUPFAM" id="SSF55846">
    <property type="entry name" value="N-acetylmuramoyl-L-alanine amidase-like"/>
    <property type="match status" value="1"/>
</dbReference>
<dbReference type="InterPro" id="IPR051206">
    <property type="entry name" value="NAMLAA_amidase_2"/>
</dbReference>
<organism evidence="7 8">
    <name type="scientific">Erwinia tracheiphila</name>
    <dbReference type="NCBI Taxonomy" id="65700"/>
    <lineage>
        <taxon>Bacteria</taxon>
        <taxon>Pseudomonadati</taxon>
        <taxon>Pseudomonadota</taxon>
        <taxon>Gammaproteobacteria</taxon>
        <taxon>Enterobacterales</taxon>
        <taxon>Erwiniaceae</taxon>
        <taxon>Erwinia</taxon>
    </lineage>
</organism>
<dbReference type="InterPro" id="IPR002502">
    <property type="entry name" value="Amidase_domain"/>
</dbReference>
<comment type="catalytic activity">
    <reaction evidence="1">
        <text>Hydrolyzes the link between N-acetylmuramoyl residues and L-amino acid residues in certain cell-wall glycopeptides.</text>
        <dbReference type="EC" id="3.5.1.28"/>
    </reaction>
</comment>
<evidence type="ECO:0000259" key="5">
    <source>
        <dbReference type="Pfam" id="PF01510"/>
    </source>
</evidence>
<dbReference type="GO" id="GO:0071555">
    <property type="term" value="P:cell wall organization"/>
    <property type="evidence" value="ECO:0007669"/>
    <property type="project" value="UniProtKB-KW"/>
</dbReference>
<keyword evidence="3" id="KW-0378">Hydrolase</keyword>
<evidence type="ECO:0000256" key="4">
    <source>
        <dbReference type="ARBA" id="ARBA00023316"/>
    </source>
</evidence>
<dbReference type="EC" id="3.5.1.28" evidence="2"/>
<keyword evidence="4" id="KW-0961">Cell wall biogenesis/degradation</keyword>
<dbReference type="GO" id="GO:0009254">
    <property type="term" value="P:peptidoglycan turnover"/>
    <property type="evidence" value="ECO:0007669"/>
    <property type="project" value="TreeGrafter"/>
</dbReference>
<dbReference type="PATRIC" id="fig|65700.7.peg.1084"/>
<dbReference type="RefSeq" id="WP_016189488.1">
    <property type="nucleotide sequence ID" value="NZ_CP013970.1"/>
</dbReference>
<name>A0A0M2KCW5_9GAMM</name>
<evidence type="ECO:0000313" key="7">
    <source>
        <dbReference type="EMBL" id="KKF34826.1"/>
    </source>
</evidence>
<dbReference type="EMBL" id="JXNU01000003">
    <property type="protein sequence ID" value="KKF34826.1"/>
    <property type="molecule type" value="Genomic_DNA"/>
</dbReference>
<dbReference type="Gene3D" id="3.40.80.10">
    <property type="entry name" value="Peptidoglycan recognition protein-like"/>
    <property type="match status" value="1"/>
</dbReference>
<protein>
    <recommendedName>
        <fullName evidence="2">N-acetylmuramoyl-L-alanine amidase</fullName>
        <ecNumber evidence="2">3.5.1.28</ecNumber>
    </recommendedName>
</protein>
<feature type="domain" description="N-acetylmuramoyl-L-alanine amidase" evidence="5">
    <location>
        <begin position="29"/>
        <end position="186"/>
    </location>
</feature>
<gene>
    <name evidence="6" type="ORF">AV903_08185</name>
    <name evidence="7" type="ORF">SY86_04310</name>
</gene>
<dbReference type="GO" id="GO:0008745">
    <property type="term" value="F:N-acetylmuramoyl-L-alanine amidase activity"/>
    <property type="evidence" value="ECO:0007669"/>
    <property type="project" value="UniProtKB-EC"/>
</dbReference>
<evidence type="ECO:0000256" key="2">
    <source>
        <dbReference type="ARBA" id="ARBA00011901"/>
    </source>
</evidence>
<dbReference type="GO" id="GO:0009253">
    <property type="term" value="P:peptidoglycan catabolic process"/>
    <property type="evidence" value="ECO:0007669"/>
    <property type="project" value="InterPro"/>
</dbReference>
<evidence type="ECO:0000313" key="9">
    <source>
        <dbReference type="Proteomes" id="UP000264980"/>
    </source>
</evidence>
<evidence type="ECO:0000256" key="3">
    <source>
        <dbReference type="ARBA" id="ARBA00022801"/>
    </source>
</evidence>
<dbReference type="Proteomes" id="UP000264980">
    <property type="component" value="Chromosome"/>
</dbReference>
<dbReference type="STRING" id="65700.SY86_04310"/>
<proteinExistence type="predicted"/>
<dbReference type="Proteomes" id="UP000033924">
    <property type="component" value="Unassembled WGS sequence"/>
</dbReference>
<sequence length="199" mass="22360">MLFVDKNGLVDAERIIVKRFSTIERGKLDKVNGIVVHQTGGSTAKSSFNSYKDIGANGAHFLIDKDGTIYQTASVFKVTNHVGNIRSRCYMEKKCTPSEIVTIKPLLNKYKQLSRLEKKKPYPERYPANFDSLGIEIVGKPASGEGENAVYEEVNEAQNSSLRWLVAELTDTLKVLMTEIFRHPEVSYKVKTEAGTARW</sequence>
<reference evidence="6 9" key="2">
    <citation type="submission" date="2016-01" db="EMBL/GenBank/DDBJ databases">
        <authorList>
            <person name="Oliw E.H."/>
        </authorList>
    </citation>
    <scope>NUCLEOTIDE SEQUENCE [LARGE SCALE GENOMIC DNA]</scope>
    <source>
        <strain evidence="6 9">MDcuke</strain>
    </source>
</reference>
<evidence type="ECO:0000313" key="6">
    <source>
        <dbReference type="EMBL" id="AXF76031.1"/>
    </source>
</evidence>
<dbReference type="AlphaFoldDB" id="A0A0M2KCW5"/>
<keyword evidence="8" id="KW-1185">Reference proteome</keyword>
<dbReference type="PANTHER" id="PTHR30417:SF1">
    <property type="entry name" value="N-ACETYLMURAMOYL-L-ALANINE AMIDASE AMID"/>
    <property type="match status" value="1"/>
</dbReference>
<dbReference type="Pfam" id="PF01510">
    <property type="entry name" value="Amidase_2"/>
    <property type="match status" value="1"/>
</dbReference>
<evidence type="ECO:0000256" key="1">
    <source>
        <dbReference type="ARBA" id="ARBA00001561"/>
    </source>
</evidence>
<evidence type="ECO:0000313" key="8">
    <source>
        <dbReference type="Proteomes" id="UP000033924"/>
    </source>
</evidence>
<dbReference type="CDD" id="cd06583">
    <property type="entry name" value="PGRP"/>
    <property type="match status" value="1"/>
</dbReference>
<dbReference type="InterPro" id="IPR036505">
    <property type="entry name" value="Amidase/PGRP_sf"/>
</dbReference>
<accession>A0A0M2KCW5</accession>
<dbReference type="PANTHER" id="PTHR30417">
    <property type="entry name" value="N-ACETYLMURAMOYL-L-ALANINE AMIDASE AMID"/>
    <property type="match status" value="1"/>
</dbReference>
<dbReference type="EMBL" id="CP013970">
    <property type="protein sequence ID" value="AXF76031.1"/>
    <property type="molecule type" value="Genomic_DNA"/>
</dbReference>
<reference evidence="7 8" key="1">
    <citation type="submission" date="2015-01" db="EMBL/GenBank/DDBJ databases">
        <title>Erwinia tracheiphila.</title>
        <authorList>
            <person name="Shapiro L.R."/>
        </authorList>
    </citation>
    <scope>NUCLEOTIDE SEQUENCE [LARGE SCALE GENOMIC DNA]</scope>
    <source>
        <strain evidence="7 8">BuffGH</strain>
    </source>
</reference>